<dbReference type="Gene3D" id="3.30.70.1480">
    <property type="entry name" value="GK1464-like"/>
    <property type="match status" value="1"/>
</dbReference>
<proteinExistence type="predicted"/>
<protein>
    <recommendedName>
        <fullName evidence="1">GK1464-like domain-containing protein</fullName>
    </recommendedName>
</protein>
<dbReference type="InterPro" id="IPR040915">
    <property type="entry name" value="GK1464-like_dom"/>
</dbReference>
<dbReference type="InterPro" id="IPR028990">
    <property type="entry name" value="GK1464-like"/>
</dbReference>
<feature type="domain" description="GK1464-like" evidence="1">
    <location>
        <begin position="5"/>
        <end position="100"/>
    </location>
</feature>
<name>A0A5C6VVT3_9BACI</name>
<reference evidence="2 3" key="1">
    <citation type="journal article" date="2005" name="Int. J. Syst. Evol. Microbiol.">
        <title>Bacillus litoralis sp. nov., isolated from a tidal flat of the Yellow Sea in Korea.</title>
        <authorList>
            <person name="Yoon J.H."/>
            <person name="Oh T.K."/>
        </authorList>
    </citation>
    <scope>NUCLEOTIDE SEQUENCE [LARGE SCALE GENOMIC DNA]</scope>
    <source>
        <strain evidence="2 3">SW-211</strain>
    </source>
</reference>
<dbReference type="RefSeq" id="WP_146950003.1">
    <property type="nucleotide sequence ID" value="NZ_VOQF01000012.1"/>
</dbReference>
<sequence>MDNNSRESVINELQNSFEHLMTKYNIEDIGVFEEEGAKDLYHMGYTIRKDGKSYMVHTPYIKKDDGRLENSDSEWTIETDEPTSEDVSGFKGLDEALKSI</sequence>
<organism evidence="2 3">
    <name type="scientific">Metabacillus litoralis</name>
    <dbReference type="NCBI Taxonomy" id="152268"/>
    <lineage>
        <taxon>Bacteria</taxon>
        <taxon>Bacillati</taxon>
        <taxon>Bacillota</taxon>
        <taxon>Bacilli</taxon>
        <taxon>Bacillales</taxon>
        <taxon>Bacillaceae</taxon>
        <taxon>Metabacillus</taxon>
    </lineage>
</organism>
<dbReference type="SUPFAM" id="SSF143579">
    <property type="entry name" value="GK1464-like"/>
    <property type="match status" value="1"/>
</dbReference>
<dbReference type="Proteomes" id="UP000321363">
    <property type="component" value="Unassembled WGS sequence"/>
</dbReference>
<evidence type="ECO:0000313" key="2">
    <source>
        <dbReference type="EMBL" id="TXC89337.1"/>
    </source>
</evidence>
<dbReference type="EMBL" id="VOQF01000012">
    <property type="protein sequence ID" value="TXC89337.1"/>
    <property type="molecule type" value="Genomic_DNA"/>
</dbReference>
<dbReference type="OrthoDB" id="2968163at2"/>
<evidence type="ECO:0000313" key="3">
    <source>
        <dbReference type="Proteomes" id="UP000321363"/>
    </source>
</evidence>
<gene>
    <name evidence="2" type="ORF">FS935_17845</name>
</gene>
<dbReference type="Pfam" id="PF18681">
    <property type="entry name" value="DUF5634"/>
    <property type="match status" value="1"/>
</dbReference>
<evidence type="ECO:0000259" key="1">
    <source>
        <dbReference type="Pfam" id="PF18681"/>
    </source>
</evidence>
<dbReference type="AlphaFoldDB" id="A0A5C6VVT3"/>
<keyword evidence="3" id="KW-1185">Reference proteome</keyword>
<comment type="caution">
    <text evidence="2">The sequence shown here is derived from an EMBL/GenBank/DDBJ whole genome shotgun (WGS) entry which is preliminary data.</text>
</comment>
<accession>A0A5C6VVT3</accession>